<dbReference type="EMBL" id="FQNC01000013">
    <property type="protein sequence ID" value="SGY14888.1"/>
    <property type="molecule type" value="Genomic_DNA"/>
</dbReference>
<dbReference type="AlphaFoldDB" id="A0A2X0LUE4"/>
<organism evidence="2 3">
    <name type="scientific">Microbotryum silenes-dioicae</name>
    <dbReference type="NCBI Taxonomy" id="796604"/>
    <lineage>
        <taxon>Eukaryota</taxon>
        <taxon>Fungi</taxon>
        <taxon>Dikarya</taxon>
        <taxon>Basidiomycota</taxon>
        <taxon>Pucciniomycotina</taxon>
        <taxon>Microbotryomycetes</taxon>
        <taxon>Microbotryales</taxon>
        <taxon>Microbotryaceae</taxon>
        <taxon>Microbotryum</taxon>
    </lineage>
</organism>
<proteinExistence type="predicted"/>
<evidence type="ECO:0000313" key="3">
    <source>
        <dbReference type="Proteomes" id="UP000249464"/>
    </source>
</evidence>
<reference evidence="2 3" key="1">
    <citation type="submission" date="2016-11" db="EMBL/GenBank/DDBJ databases">
        <authorList>
            <person name="Jaros S."/>
            <person name="Januszkiewicz K."/>
            <person name="Wedrychowicz H."/>
        </authorList>
    </citation>
    <scope>NUCLEOTIDE SEQUENCE [LARGE SCALE GENOMIC DNA]</scope>
</reference>
<keyword evidence="3" id="KW-1185">Reference proteome</keyword>
<evidence type="ECO:0000313" key="2">
    <source>
        <dbReference type="EMBL" id="SGY14888.1"/>
    </source>
</evidence>
<dbReference type="Proteomes" id="UP000249464">
    <property type="component" value="Unassembled WGS sequence"/>
</dbReference>
<feature type="region of interest" description="Disordered" evidence="1">
    <location>
        <begin position="46"/>
        <end position="66"/>
    </location>
</feature>
<gene>
    <name evidence="2" type="primary">BQ5605_C013g07150</name>
    <name evidence="2" type="ORF">BQ5605_C013G07150</name>
</gene>
<sequence length="193" mass="20705">MTRCMHDVWSSGRSGRGNEAGLIELCLDLEMGIRLGVPGLAPVKAEEASEKVGDVGRANESKREGTRMPIEDDARGAIPLRDCGRVRSFKSAGFVDEFQRGFSEYPSTLIEGECVRRDAKCGCGGSRPKCDGEETRPYSEGATGCSRFKTRRGGVSKVSGREDLKADEGGLGGVEAGGSAGALGEWEWERRLV</sequence>
<name>A0A2X0LUE4_9BASI</name>
<evidence type="ECO:0000256" key="1">
    <source>
        <dbReference type="SAM" id="MobiDB-lite"/>
    </source>
</evidence>
<protein>
    <submittedName>
        <fullName evidence="2">BQ5605_C013g07150 protein</fullName>
    </submittedName>
</protein>
<accession>A0A2X0LUE4</accession>